<comment type="caution">
    <text evidence="13">The sequence shown here is derived from an EMBL/GenBank/DDBJ whole genome shotgun (WGS) entry which is preliminary data.</text>
</comment>
<dbReference type="SMART" id="SM00388">
    <property type="entry name" value="HisKA"/>
    <property type="match status" value="1"/>
</dbReference>
<dbReference type="InterPro" id="IPR003661">
    <property type="entry name" value="HisK_dim/P_dom"/>
</dbReference>
<evidence type="ECO:0000256" key="4">
    <source>
        <dbReference type="ARBA" id="ARBA00022475"/>
    </source>
</evidence>
<organism evidence="13 14">
    <name type="scientific">Chitinilyticum piscinae</name>
    <dbReference type="NCBI Taxonomy" id="2866724"/>
    <lineage>
        <taxon>Bacteria</taxon>
        <taxon>Pseudomonadati</taxon>
        <taxon>Pseudomonadota</taxon>
        <taxon>Betaproteobacteria</taxon>
        <taxon>Neisseriales</taxon>
        <taxon>Chitinibacteraceae</taxon>
        <taxon>Chitinilyticum</taxon>
    </lineage>
</organism>
<dbReference type="SUPFAM" id="SSF158472">
    <property type="entry name" value="HAMP domain-like"/>
    <property type="match status" value="1"/>
</dbReference>
<dbReference type="SMART" id="SM00304">
    <property type="entry name" value="HAMP"/>
    <property type="match status" value="1"/>
</dbReference>
<evidence type="ECO:0000256" key="6">
    <source>
        <dbReference type="ARBA" id="ARBA00022679"/>
    </source>
</evidence>
<dbReference type="Pfam" id="PF00672">
    <property type="entry name" value="HAMP"/>
    <property type="match status" value="1"/>
</dbReference>
<dbReference type="CDD" id="cd06225">
    <property type="entry name" value="HAMP"/>
    <property type="match status" value="1"/>
</dbReference>
<comment type="catalytic activity">
    <reaction evidence="1">
        <text>ATP + protein L-histidine = ADP + protein N-phospho-L-histidine.</text>
        <dbReference type="EC" id="2.7.13.3"/>
    </reaction>
</comment>
<evidence type="ECO:0000313" key="13">
    <source>
        <dbReference type="EMBL" id="MBE9608178.1"/>
    </source>
</evidence>
<dbReference type="CDD" id="cd00082">
    <property type="entry name" value="HisKA"/>
    <property type="match status" value="1"/>
</dbReference>
<dbReference type="InterPro" id="IPR005467">
    <property type="entry name" value="His_kinase_dom"/>
</dbReference>
<dbReference type="Pfam" id="PF02518">
    <property type="entry name" value="HATPase_c"/>
    <property type="match status" value="1"/>
</dbReference>
<reference evidence="13 14" key="1">
    <citation type="submission" date="2020-10" db="EMBL/GenBank/DDBJ databases">
        <title>The genome sequence of Chitinilyticum litopenaei 4Y14.</title>
        <authorList>
            <person name="Liu Y."/>
        </authorList>
    </citation>
    <scope>NUCLEOTIDE SEQUENCE [LARGE SCALE GENOMIC DNA]</scope>
    <source>
        <strain evidence="13 14">4Y14</strain>
    </source>
</reference>
<feature type="domain" description="Histidine kinase" evidence="11">
    <location>
        <begin position="218"/>
        <end position="429"/>
    </location>
</feature>
<protein>
    <recommendedName>
        <fullName evidence="3">histidine kinase</fullName>
        <ecNumber evidence="3">2.7.13.3</ecNumber>
    </recommendedName>
</protein>
<evidence type="ECO:0000256" key="1">
    <source>
        <dbReference type="ARBA" id="ARBA00000085"/>
    </source>
</evidence>
<dbReference type="RefSeq" id="WP_194114677.1">
    <property type="nucleotide sequence ID" value="NZ_JADFUA010000001.1"/>
</dbReference>
<proteinExistence type="predicted"/>
<dbReference type="Proteomes" id="UP000604481">
    <property type="component" value="Unassembled WGS sequence"/>
</dbReference>
<evidence type="ECO:0000256" key="9">
    <source>
        <dbReference type="ARBA" id="ARBA00022840"/>
    </source>
</evidence>
<dbReference type="Gene3D" id="1.10.287.130">
    <property type="match status" value="1"/>
</dbReference>
<evidence type="ECO:0000256" key="3">
    <source>
        <dbReference type="ARBA" id="ARBA00012438"/>
    </source>
</evidence>
<dbReference type="GO" id="GO:0005524">
    <property type="term" value="F:ATP binding"/>
    <property type="evidence" value="ECO:0007669"/>
    <property type="project" value="UniProtKB-KW"/>
</dbReference>
<dbReference type="GO" id="GO:0005886">
    <property type="term" value="C:plasma membrane"/>
    <property type="evidence" value="ECO:0007669"/>
    <property type="project" value="UniProtKB-SubCell"/>
</dbReference>
<keyword evidence="7" id="KW-0547">Nucleotide-binding</keyword>
<evidence type="ECO:0000259" key="11">
    <source>
        <dbReference type="PROSITE" id="PS50109"/>
    </source>
</evidence>
<keyword evidence="5" id="KW-0597">Phosphoprotein</keyword>
<dbReference type="InterPro" id="IPR003594">
    <property type="entry name" value="HATPase_dom"/>
</dbReference>
<keyword evidence="10" id="KW-0472">Membrane</keyword>
<dbReference type="PRINTS" id="PR00344">
    <property type="entry name" value="BCTRLSENSOR"/>
</dbReference>
<evidence type="ECO:0000256" key="5">
    <source>
        <dbReference type="ARBA" id="ARBA00022553"/>
    </source>
</evidence>
<dbReference type="InterPro" id="IPR036890">
    <property type="entry name" value="HATPase_C_sf"/>
</dbReference>
<accession>A0A8J7FEZ3</accession>
<dbReference type="PROSITE" id="PS50885">
    <property type="entry name" value="HAMP"/>
    <property type="match status" value="1"/>
</dbReference>
<dbReference type="InterPro" id="IPR004358">
    <property type="entry name" value="Sig_transdc_His_kin-like_C"/>
</dbReference>
<feature type="transmembrane region" description="Helical" evidence="10">
    <location>
        <begin position="133"/>
        <end position="157"/>
    </location>
</feature>
<dbReference type="AlphaFoldDB" id="A0A8J7FEZ3"/>
<dbReference type="InterPro" id="IPR003660">
    <property type="entry name" value="HAMP_dom"/>
</dbReference>
<dbReference type="Pfam" id="PF00512">
    <property type="entry name" value="HisKA"/>
    <property type="match status" value="1"/>
</dbReference>
<dbReference type="SUPFAM" id="SSF55874">
    <property type="entry name" value="ATPase domain of HSP90 chaperone/DNA topoisomerase II/histidine kinase"/>
    <property type="match status" value="1"/>
</dbReference>
<feature type="domain" description="HAMP" evidence="12">
    <location>
        <begin position="158"/>
        <end position="210"/>
    </location>
</feature>
<evidence type="ECO:0000256" key="2">
    <source>
        <dbReference type="ARBA" id="ARBA00004651"/>
    </source>
</evidence>
<dbReference type="PANTHER" id="PTHR44936:SF10">
    <property type="entry name" value="SENSOR PROTEIN RSTB"/>
    <property type="match status" value="1"/>
</dbReference>
<dbReference type="Gene3D" id="3.30.565.10">
    <property type="entry name" value="Histidine kinase-like ATPase, C-terminal domain"/>
    <property type="match status" value="1"/>
</dbReference>
<evidence type="ECO:0000313" key="14">
    <source>
        <dbReference type="Proteomes" id="UP000604481"/>
    </source>
</evidence>
<comment type="subcellular location">
    <subcellularLocation>
        <location evidence="2">Cell membrane</location>
        <topology evidence="2">Multi-pass membrane protein</topology>
    </subcellularLocation>
</comment>
<keyword evidence="10" id="KW-1133">Transmembrane helix</keyword>
<keyword evidence="8" id="KW-0418">Kinase</keyword>
<dbReference type="Gene3D" id="6.10.340.10">
    <property type="match status" value="1"/>
</dbReference>
<keyword evidence="14" id="KW-1185">Reference proteome</keyword>
<evidence type="ECO:0000256" key="8">
    <source>
        <dbReference type="ARBA" id="ARBA00022777"/>
    </source>
</evidence>
<dbReference type="InterPro" id="IPR050980">
    <property type="entry name" value="2C_sensor_his_kinase"/>
</dbReference>
<name>A0A8J7FEZ3_9NEIS</name>
<sequence>MWSIFLRQFIPLVATILLTLLGVGHLSGKLLDDYFQDFAQYSYQGPFDVLQASLLPAGAATSDAELLANAQTMHQRMGRFGVNLRPLDSFEPAPRARLAKGHVWVDMNNEFFFRRIADRNYVLSIEPPNPPNILALNILVYVIAVLLLAIVYFFLFVRPFWRDLQTLRQAAQRMGEGDLDTRITLHQRSVLQALAQRMNEMAGRIAQLMRNQNELLNAVAHELRTPLARTRFAITMQEEAAAERQPLLRQSALDDLDEMETLIRELLGYGRLDARSGPPQCSAIPAAVWLTELSSSPDDRLPVTLALADAPATLFADAALLEHALVNILRNAQRYACSQIVLSCRRLANGHCEIVIEDDGPGIAEADRERVFEPFVRLDDSRSRDTGGIGLGLAIVRRIIQRHGGSVAVAAALAFPSGARFVVQLPPSP</sequence>
<dbReference type="SMART" id="SM00387">
    <property type="entry name" value="HATPase_c"/>
    <property type="match status" value="1"/>
</dbReference>
<dbReference type="EC" id="2.7.13.3" evidence="3"/>
<dbReference type="InterPro" id="IPR036097">
    <property type="entry name" value="HisK_dim/P_sf"/>
</dbReference>
<keyword evidence="10" id="KW-0812">Transmembrane</keyword>
<keyword evidence="4" id="KW-1003">Cell membrane</keyword>
<dbReference type="SUPFAM" id="SSF47384">
    <property type="entry name" value="Homodimeric domain of signal transducing histidine kinase"/>
    <property type="match status" value="1"/>
</dbReference>
<keyword evidence="6" id="KW-0808">Transferase</keyword>
<dbReference type="GO" id="GO:0000155">
    <property type="term" value="F:phosphorelay sensor kinase activity"/>
    <property type="evidence" value="ECO:0007669"/>
    <property type="project" value="InterPro"/>
</dbReference>
<gene>
    <name evidence="13" type="ORF">INR99_02340</name>
</gene>
<dbReference type="EMBL" id="JADFUA010000001">
    <property type="protein sequence ID" value="MBE9608178.1"/>
    <property type="molecule type" value="Genomic_DNA"/>
</dbReference>
<dbReference type="PANTHER" id="PTHR44936">
    <property type="entry name" value="SENSOR PROTEIN CREC"/>
    <property type="match status" value="1"/>
</dbReference>
<evidence type="ECO:0000259" key="12">
    <source>
        <dbReference type="PROSITE" id="PS50885"/>
    </source>
</evidence>
<evidence type="ECO:0000256" key="7">
    <source>
        <dbReference type="ARBA" id="ARBA00022741"/>
    </source>
</evidence>
<evidence type="ECO:0000256" key="10">
    <source>
        <dbReference type="SAM" id="Phobius"/>
    </source>
</evidence>
<dbReference type="PROSITE" id="PS50109">
    <property type="entry name" value="HIS_KIN"/>
    <property type="match status" value="1"/>
</dbReference>
<keyword evidence="9" id="KW-0067">ATP-binding</keyword>